<dbReference type="PANTHER" id="PTHR10695:SF46">
    <property type="entry name" value="BIFUNCTIONAL COENZYME A SYNTHASE-RELATED"/>
    <property type="match status" value="1"/>
</dbReference>
<protein>
    <submittedName>
        <fullName evidence="3">Dephospho-CoA kinase, putative</fullName>
        <ecNumber evidence="3">2.7.1.24</ecNumber>
    </submittedName>
</protein>
<dbReference type="Proteomes" id="UP000063063">
    <property type="component" value="Chromosome 18"/>
</dbReference>
<dbReference type="OrthoDB" id="247245at2759"/>
<evidence type="ECO:0000313" key="4">
    <source>
        <dbReference type="Proteomes" id="UP000063063"/>
    </source>
</evidence>
<dbReference type="EC" id="2.7.1.24" evidence="3"/>
<name>A0A088RPR3_LEIPA</name>
<keyword evidence="2" id="KW-0067">ATP-binding</keyword>
<dbReference type="eggNOG" id="ENOG502SM0H">
    <property type="taxonomic scope" value="Eukaryota"/>
</dbReference>
<dbReference type="GO" id="GO:0015937">
    <property type="term" value="P:coenzyme A biosynthetic process"/>
    <property type="evidence" value="ECO:0007669"/>
    <property type="project" value="InterPro"/>
</dbReference>
<dbReference type="GeneID" id="22573918"/>
<gene>
    <name evidence="3" type="ORF">LPMP_180280</name>
</gene>
<dbReference type="InterPro" id="IPR001977">
    <property type="entry name" value="Depp_CoAkinase"/>
</dbReference>
<dbReference type="VEuPathDB" id="TriTrypDB:LPMP_180280"/>
<reference evidence="3 4" key="1">
    <citation type="journal article" date="2015" name="Sci. Rep.">
        <title>The genome of Leishmania panamensis: insights into genomics of the L. (Viannia) subgenus.</title>
        <authorList>
            <person name="Llanes A."/>
            <person name="Restrepo C.M."/>
            <person name="Vecchio G.D."/>
            <person name="Anguizola F.J."/>
            <person name="Lleonart R."/>
        </authorList>
    </citation>
    <scope>NUCLEOTIDE SEQUENCE [LARGE SCALE GENOMIC DNA]</scope>
    <source>
        <strain evidence="3 4">MHOM/PA/94/PSC-1</strain>
    </source>
</reference>
<dbReference type="PANTHER" id="PTHR10695">
    <property type="entry name" value="DEPHOSPHO-COA KINASE-RELATED"/>
    <property type="match status" value="1"/>
</dbReference>
<evidence type="ECO:0000313" key="3">
    <source>
        <dbReference type="EMBL" id="AIN97209.1"/>
    </source>
</evidence>
<keyword evidence="3" id="KW-0808">Transferase</keyword>
<organism evidence="3 4">
    <name type="scientific">Leishmania panamensis</name>
    <dbReference type="NCBI Taxonomy" id="5679"/>
    <lineage>
        <taxon>Eukaryota</taxon>
        <taxon>Discoba</taxon>
        <taxon>Euglenozoa</taxon>
        <taxon>Kinetoplastea</taxon>
        <taxon>Metakinetoplastina</taxon>
        <taxon>Trypanosomatida</taxon>
        <taxon>Trypanosomatidae</taxon>
        <taxon>Leishmaniinae</taxon>
        <taxon>Leishmania</taxon>
        <taxon>Leishmania guyanensis species complex</taxon>
    </lineage>
</organism>
<dbReference type="HAMAP" id="MF_00376">
    <property type="entry name" value="Dephospho_CoA_kinase"/>
    <property type="match status" value="1"/>
</dbReference>
<dbReference type="CDD" id="cd02022">
    <property type="entry name" value="DPCK"/>
    <property type="match status" value="1"/>
</dbReference>
<keyword evidence="3" id="KW-0418">Kinase</keyword>
<dbReference type="VEuPathDB" id="TriTrypDB:LPAL13_180007800"/>
<evidence type="ECO:0000256" key="1">
    <source>
        <dbReference type="ARBA" id="ARBA00022741"/>
    </source>
</evidence>
<dbReference type="GO" id="GO:0005524">
    <property type="term" value="F:ATP binding"/>
    <property type="evidence" value="ECO:0007669"/>
    <property type="project" value="UniProtKB-KW"/>
</dbReference>
<sequence length="337" mass="36411">MKAIRTIGFTGTIASGKTSRCKHLVEVAQQRQQAMCADKDLGKSSTTSMPFLGRDRKAHQEAIPSSSMLTVHYINADLVGHHIYEPGKPCYYALLQHFGTAILSAPVSAEPASQQVAFPTQGGEEGACRGDSAARPGKAEPRIDRRVLGEIVFAEERKLQELNAICWPYITAAIKEEYAKLCAGLKTPYPPSMESAGVLPFTTTAATSFSPTSSSPSTSTGAASSAAPVVGLIIVEAALLCEMTEVLELTTDIWMTHCTPATAVDRVMVRNGISRKAAEQRVASQLDVGQKLLKLRHLPYKGDIEVFDTTQVSLTEGLKETAAAFDRYWRTKIAVHL</sequence>
<keyword evidence="4" id="KW-1185">Reference proteome</keyword>
<dbReference type="KEGG" id="lpan:LPMP_180280"/>
<dbReference type="RefSeq" id="XP_010697862.1">
    <property type="nucleotide sequence ID" value="XM_010699560.1"/>
</dbReference>
<dbReference type="PROSITE" id="PS51219">
    <property type="entry name" value="DPCK"/>
    <property type="match status" value="1"/>
</dbReference>
<accession>A0A088RPR3</accession>
<dbReference type="AlphaFoldDB" id="A0A088RPR3"/>
<proteinExistence type="inferred from homology"/>
<dbReference type="Gene3D" id="3.40.50.300">
    <property type="entry name" value="P-loop containing nucleotide triphosphate hydrolases"/>
    <property type="match status" value="1"/>
</dbReference>
<evidence type="ECO:0000256" key="2">
    <source>
        <dbReference type="ARBA" id="ARBA00022840"/>
    </source>
</evidence>
<dbReference type="InterPro" id="IPR027417">
    <property type="entry name" value="P-loop_NTPase"/>
</dbReference>
<keyword evidence="1" id="KW-0547">Nucleotide-binding</keyword>
<dbReference type="SUPFAM" id="SSF52540">
    <property type="entry name" value="P-loop containing nucleoside triphosphate hydrolases"/>
    <property type="match status" value="1"/>
</dbReference>
<dbReference type="GO" id="GO:0004140">
    <property type="term" value="F:dephospho-CoA kinase activity"/>
    <property type="evidence" value="ECO:0007669"/>
    <property type="project" value="UniProtKB-EC"/>
</dbReference>
<dbReference type="EMBL" id="CP009387">
    <property type="protein sequence ID" value="AIN97209.1"/>
    <property type="molecule type" value="Genomic_DNA"/>
</dbReference>